<organism evidence="1 2">
    <name type="scientific">Podospora bellae-mahoneyi</name>
    <dbReference type="NCBI Taxonomy" id="2093777"/>
    <lineage>
        <taxon>Eukaryota</taxon>
        <taxon>Fungi</taxon>
        <taxon>Dikarya</taxon>
        <taxon>Ascomycota</taxon>
        <taxon>Pezizomycotina</taxon>
        <taxon>Sordariomycetes</taxon>
        <taxon>Sordariomycetidae</taxon>
        <taxon>Sordariales</taxon>
        <taxon>Podosporaceae</taxon>
        <taxon>Podospora</taxon>
    </lineage>
</organism>
<gene>
    <name evidence="1" type="ORF">QC761_200145</name>
</gene>
<reference evidence="1 2" key="1">
    <citation type="journal article" date="2023" name="bioRxiv">
        <title>High-quality genome assemblies of four members of thePodospora anserinaspecies complex.</title>
        <authorList>
            <person name="Ament-Velasquez S.L."/>
            <person name="Vogan A.A."/>
            <person name="Wallerman O."/>
            <person name="Hartmann F."/>
            <person name="Gautier V."/>
            <person name="Silar P."/>
            <person name="Giraud T."/>
            <person name="Johannesson H."/>
        </authorList>
    </citation>
    <scope>NUCLEOTIDE SEQUENCE [LARGE SCALE GENOMIC DNA]</scope>
    <source>
        <strain evidence="1 2">CBS 112042</strain>
    </source>
</reference>
<protein>
    <submittedName>
        <fullName evidence="1">Uncharacterized protein</fullName>
    </submittedName>
</protein>
<evidence type="ECO:0000313" key="1">
    <source>
        <dbReference type="EMBL" id="KAK4645272.1"/>
    </source>
</evidence>
<comment type="caution">
    <text evidence="1">The sequence shown here is derived from an EMBL/GenBank/DDBJ whole genome shotgun (WGS) entry which is preliminary data.</text>
</comment>
<dbReference type="GeneID" id="87895217"/>
<name>A0ABR0FPM1_9PEZI</name>
<keyword evidence="2" id="KW-1185">Reference proteome</keyword>
<dbReference type="RefSeq" id="XP_062734248.1">
    <property type="nucleotide sequence ID" value="XM_062875735.1"/>
</dbReference>
<proteinExistence type="predicted"/>
<dbReference type="Proteomes" id="UP001322138">
    <property type="component" value="Unassembled WGS sequence"/>
</dbReference>
<evidence type="ECO:0000313" key="2">
    <source>
        <dbReference type="Proteomes" id="UP001322138"/>
    </source>
</evidence>
<dbReference type="EMBL" id="JAFFGZ010000004">
    <property type="protein sequence ID" value="KAK4645272.1"/>
    <property type="molecule type" value="Genomic_DNA"/>
</dbReference>
<accession>A0ABR0FPM1</accession>
<sequence length="153" mass="17162">MAGERVVRVALGCTRYQAHSRNKLAGWQERSVCKRRASSENCGGTNNLEVSLGSEMAFKFCNPQPHTTARANRDRPGWTDSLSKKMAGLRRAEDFWWKIWKAAEPVREPGNLCDPGLQMLHLSNCLDVHAWPAENVLHVCDSSHNDDDDDGTL</sequence>